<dbReference type="GO" id="GO:0046872">
    <property type="term" value="F:metal ion binding"/>
    <property type="evidence" value="ECO:0007669"/>
    <property type="project" value="UniProtKB-KW"/>
</dbReference>
<evidence type="ECO:0000256" key="4">
    <source>
        <dbReference type="ARBA" id="ARBA00023004"/>
    </source>
</evidence>
<evidence type="ECO:0000256" key="2">
    <source>
        <dbReference type="ARBA" id="ARBA00022621"/>
    </source>
</evidence>
<keyword evidence="2" id="KW-0561">Oxygen transport</keyword>
<evidence type="ECO:0000259" key="5">
    <source>
        <dbReference type="Pfam" id="PF01814"/>
    </source>
</evidence>
<protein>
    <recommendedName>
        <fullName evidence="5">Hemerythrin-like domain-containing protein</fullName>
    </recommendedName>
</protein>
<dbReference type="CDD" id="cd12107">
    <property type="entry name" value="Hemerythrin"/>
    <property type="match status" value="1"/>
</dbReference>
<dbReference type="Pfam" id="PF01814">
    <property type="entry name" value="Hemerythrin"/>
    <property type="match status" value="1"/>
</dbReference>
<evidence type="ECO:0000256" key="1">
    <source>
        <dbReference type="ARBA" id="ARBA00010587"/>
    </source>
</evidence>
<dbReference type="InterPro" id="IPR012827">
    <property type="entry name" value="Hemerythrin_metal-bd"/>
</dbReference>
<dbReference type="PANTHER" id="PTHR37164:SF1">
    <property type="entry name" value="BACTERIOHEMERYTHRIN"/>
    <property type="match status" value="1"/>
</dbReference>
<sequence length="148" mass="17122">MLISHDDIPQVSQDFMNHTHSEEVTLINALFTEILAYEKNQNTTDTIDTMYQAWIEHTIEHFTTEEVEMMEAVFPAYPIHKEAHDTALKQMYEVFNAWKETREIKVLKTYLIEVVPQWFMAHVSTMDAMTANYIGGSITPSGAGMTRF</sequence>
<dbReference type="NCBIfam" id="TIGR02481">
    <property type="entry name" value="hemeryth_dom"/>
    <property type="match status" value="1"/>
</dbReference>
<gene>
    <name evidence="6" type="ORF">HELGO_WM2900</name>
</gene>
<dbReference type="Gene3D" id="1.20.120.50">
    <property type="entry name" value="Hemerythrin-like"/>
    <property type="match status" value="1"/>
</dbReference>
<dbReference type="AlphaFoldDB" id="A0A6S6SGX8"/>
<dbReference type="InterPro" id="IPR035938">
    <property type="entry name" value="Hemerythrin-like_sf"/>
</dbReference>
<reference evidence="6" key="1">
    <citation type="submission" date="2020-01" db="EMBL/GenBank/DDBJ databases">
        <authorList>
            <person name="Meier V. D."/>
            <person name="Meier V D."/>
        </authorList>
    </citation>
    <scope>NUCLEOTIDE SEQUENCE</scope>
    <source>
        <strain evidence="6">HLG_WM_MAG_01</strain>
    </source>
</reference>
<feature type="domain" description="Hemerythrin-like" evidence="5">
    <location>
        <begin position="14"/>
        <end position="127"/>
    </location>
</feature>
<evidence type="ECO:0000313" key="6">
    <source>
        <dbReference type="EMBL" id="CAA6804608.1"/>
    </source>
</evidence>
<accession>A0A6S6SGX8</accession>
<proteinExistence type="inferred from homology"/>
<keyword evidence="4" id="KW-0408">Iron</keyword>
<dbReference type="InterPro" id="IPR016131">
    <property type="entry name" value="Haemerythrin_Fe_BS"/>
</dbReference>
<keyword evidence="2" id="KW-0813">Transport</keyword>
<dbReference type="EMBL" id="CACVAS010000036">
    <property type="protein sequence ID" value="CAA6804608.1"/>
    <property type="molecule type" value="Genomic_DNA"/>
</dbReference>
<dbReference type="InterPro" id="IPR012312">
    <property type="entry name" value="Hemerythrin-like"/>
</dbReference>
<keyword evidence="3" id="KW-0479">Metal-binding</keyword>
<dbReference type="InterPro" id="IPR050669">
    <property type="entry name" value="Hemerythrin"/>
</dbReference>
<dbReference type="PROSITE" id="PS00550">
    <property type="entry name" value="HEMERYTHRINS"/>
    <property type="match status" value="1"/>
</dbReference>
<organism evidence="6">
    <name type="scientific">uncultured Sulfurovum sp</name>
    <dbReference type="NCBI Taxonomy" id="269237"/>
    <lineage>
        <taxon>Bacteria</taxon>
        <taxon>Pseudomonadati</taxon>
        <taxon>Campylobacterota</taxon>
        <taxon>Epsilonproteobacteria</taxon>
        <taxon>Campylobacterales</taxon>
        <taxon>Sulfurovaceae</taxon>
        <taxon>Sulfurovum</taxon>
        <taxon>environmental samples</taxon>
    </lineage>
</organism>
<dbReference type="SUPFAM" id="SSF47188">
    <property type="entry name" value="Hemerythrin-like"/>
    <property type="match status" value="1"/>
</dbReference>
<evidence type="ECO:0000256" key="3">
    <source>
        <dbReference type="ARBA" id="ARBA00022723"/>
    </source>
</evidence>
<name>A0A6S6SGX8_9BACT</name>
<dbReference type="GO" id="GO:0005344">
    <property type="term" value="F:oxygen carrier activity"/>
    <property type="evidence" value="ECO:0007669"/>
    <property type="project" value="UniProtKB-KW"/>
</dbReference>
<comment type="similarity">
    <text evidence="1">Belongs to the hemerythrin family.</text>
</comment>
<dbReference type="PANTHER" id="PTHR37164">
    <property type="entry name" value="BACTERIOHEMERYTHRIN"/>
    <property type="match status" value="1"/>
</dbReference>